<sequence length="305" mass="32006">MADNRTPGKRQNSGPGTSRRYAWDTVLVLIDLHTHSTASDGTDSPAELVRAASAAGLSVVALTDHDTTAGWDEAAAASPAGLTLVRGMELSCTGRGEDGTPVPVHLLAYLFDPENEAFAAERARLRGERVTRLRAIAENMAADGLPIDPDAVLASAGEAAGRPHLGQALIEAGYVSDMDAAFAGPLATGGKYYVGKVDTPLDVAVEMIAAAGGVSVLAHARARKRGRILDLDHIRELTPLGLGGVEVHHMDHSPEDTVVMAELAAELDLIVTGSSDYHGTNKTVKLGEYTTDPEQYDRLIAAARS</sequence>
<dbReference type="Pfam" id="PF02811">
    <property type="entry name" value="PHP"/>
    <property type="match status" value="1"/>
</dbReference>
<feature type="domain" description="Polymerase/histidinol phosphatase N-terminal" evidence="1">
    <location>
        <begin position="30"/>
        <end position="94"/>
    </location>
</feature>
<dbReference type="SUPFAM" id="SSF89550">
    <property type="entry name" value="PHP domain-like"/>
    <property type="match status" value="1"/>
</dbReference>
<protein>
    <submittedName>
        <fullName evidence="2">Phosphoribosyl 1,2-cyclic phosphate 1,2-diphosphodiesterase</fullName>
        <ecNumber evidence="2">3.1.4.57</ecNumber>
    </submittedName>
</protein>
<dbReference type="EC" id="3.1.4.57" evidence="2"/>
<dbReference type="EMBL" id="CP015220">
    <property type="protein sequence ID" value="AMY21521.1"/>
    <property type="molecule type" value="Genomic_DNA"/>
</dbReference>
<dbReference type="InterPro" id="IPR016195">
    <property type="entry name" value="Pol/histidinol_Pase-like"/>
</dbReference>
<dbReference type="CDD" id="cd07438">
    <property type="entry name" value="PHP_HisPPase_AMP"/>
    <property type="match status" value="1"/>
</dbReference>
<accession>A0A143QF66</accession>
<keyword evidence="2" id="KW-0378">Hydrolase</keyword>
<name>A0A143QF66_RHOFA</name>
<dbReference type="AlphaFoldDB" id="A0A143QF66"/>
<dbReference type="InterPro" id="IPR052018">
    <property type="entry name" value="PHP_domain"/>
</dbReference>
<evidence type="ECO:0000259" key="1">
    <source>
        <dbReference type="SMART" id="SM00481"/>
    </source>
</evidence>
<proteinExistence type="predicted"/>
<dbReference type="GO" id="GO:0035312">
    <property type="term" value="F:5'-3' DNA exonuclease activity"/>
    <property type="evidence" value="ECO:0007669"/>
    <property type="project" value="TreeGrafter"/>
</dbReference>
<reference evidence="3" key="2">
    <citation type="submission" date="2016-04" db="EMBL/GenBank/DDBJ databases">
        <title>Complete Genome and Plasmid Sequences for Rhodococcus fascians D188 and Draft Sequences for Rhodococcus spp. Isolates PBTS 1 and PBTS 2.</title>
        <authorList>
            <person name="Stamer R."/>
            <person name="Vereecke D."/>
            <person name="Zhang Y."/>
            <person name="Schilkey F."/>
            <person name="Devitt N."/>
            <person name="Randall J."/>
        </authorList>
    </citation>
    <scope>NUCLEOTIDE SEQUENCE [LARGE SCALE GENOMIC DNA]</scope>
    <source>
        <strain evidence="3">PBTS2</strain>
    </source>
</reference>
<dbReference type="InterPro" id="IPR003141">
    <property type="entry name" value="Pol/His_phosphatase_N"/>
</dbReference>
<dbReference type="Gene3D" id="1.10.150.650">
    <property type="match status" value="1"/>
</dbReference>
<evidence type="ECO:0000313" key="3">
    <source>
        <dbReference type="Proteomes" id="UP000076038"/>
    </source>
</evidence>
<dbReference type="Proteomes" id="UP000076038">
    <property type="component" value="Chromosome"/>
</dbReference>
<dbReference type="KEGG" id="rhs:A3Q41_00196"/>
<reference evidence="2 3" key="1">
    <citation type="journal article" date="2016" name="Genome Announc.">
        <title>Complete Genome and Plasmid Sequences for Rhodococcus fascians D188 and Draft Sequences for Rhodococcus Isolates PBTS 1 and PBTS 2.</title>
        <authorList>
            <person name="Stamler R.A."/>
            <person name="Vereecke D."/>
            <person name="Zhang Y."/>
            <person name="Schilkey F."/>
            <person name="Devitt N."/>
            <person name="Randall J.J."/>
        </authorList>
    </citation>
    <scope>NUCLEOTIDE SEQUENCE [LARGE SCALE GENOMIC DNA]</scope>
    <source>
        <strain evidence="2 3">PBTS2</strain>
    </source>
</reference>
<dbReference type="GO" id="GO:0004534">
    <property type="term" value="F:5'-3' RNA exonuclease activity"/>
    <property type="evidence" value="ECO:0007669"/>
    <property type="project" value="TreeGrafter"/>
</dbReference>
<keyword evidence="3" id="KW-1185">Reference proteome</keyword>
<dbReference type="PANTHER" id="PTHR42924:SF3">
    <property type="entry name" value="POLYMERASE_HISTIDINOL PHOSPHATASE N-TERMINAL DOMAIN-CONTAINING PROTEIN"/>
    <property type="match status" value="1"/>
</dbReference>
<dbReference type="PATRIC" id="fig|1653479.3.peg.195"/>
<dbReference type="Gene3D" id="3.20.20.140">
    <property type="entry name" value="Metal-dependent hydrolases"/>
    <property type="match status" value="1"/>
</dbReference>
<dbReference type="GO" id="GO:0102561">
    <property type="term" value="F:phosphoribosyl 1,2-cyclic phosphate 1,2-diphosphodiesterase activity"/>
    <property type="evidence" value="ECO:0007669"/>
    <property type="project" value="UniProtKB-EC"/>
</dbReference>
<evidence type="ECO:0000313" key="2">
    <source>
        <dbReference type="EMBL" id="AMY21521.1"/>
    </source>
</evidence>
<organism evidence="2 3">
    <name type="scientific">Rhodococcoides fascians</name>
    <name type="common">Rhodococcus fascians</name>
    <dbReference type="NCBI Taxonomy" id="1828"/>
    <lineage>
        <taxon>Bacteria</taxon>
        <taxon>Bacillati</taxon>
        <taxon>Actinomycetota</taxon>
        <taxon>Actinomycetes</taxon>
        <taxon>Mycobacteriales</taxon>
        <taxon>Nocardiaceae</taxon>
        <taxon>Rhodococcoides</taxon>
    </lineage>
</organism>
<gene>
    <name evidence="2" type="primary">phnPP</name>
    <name evidence="2" type="ORF">A3Q41_00196</name>
</gene>
<dbReference type="InterPro" id="IPR004013">
    <property type="entry name" value="PHP_dom"/>
</dbReference>
<dbReference type="PANTHER" id="PTHR42924">
    <property type="entry name" value="EXONUCLEASE"/>
    <property type="match status" value="1"/>
</dbReference>
<dbReference type="SMART" id="SM00481">
    <property type="entry name" value="POLIIIAc"/>
    <property type="match status" value="1"/>
</dbReference>